<evidence type="ECO:0000313" key="3">
    <source>
        <dbReference type="Proteomes" id="UP000015101"/>
    </source>
</evidence>
<protein>
    <submittedName>
        <fullName evidence="1 2">Uncharacterized protein</fullName>
    </submittedName>
</protein>
<dbReference type="Proteomes" id="UP000015101">
    <property type="component" value="Unassembled WGS sequence"/>
</dbReference>
<reference evidence="1 3" key="2">
    <citation type="journal article" date="2013" name="Nature">
        <title>Insights into bilaterian evolution from three spiralian genomes.</title>
        <authorList>
            <person name="Simakov O."/>
            <person name="Marletaz F."/>
            <person name="Cho S.J."/>
            <person name="Edsinger-Gonzales E."/>
            <person name="Havlak P."/>
            <person name="Hellsten U."/>
            <person name="Kuo D.H."/>
            <person name="Larsson T."/>
            <person name="Lv J."/>
            <person name="Arendt D."/>
            <person name="Savage R."/>
            <person name="Osoegawa K."/>
            <person name="de Jong P."/>
            <person name="Grimwood J."/>
            <person name="Chapman J.A."/>
            <person name="Shapiro H."/>
            <person name="Aerts A."/>
            <person name="Otillar R.P."/>
            <person name="Terry A.Y."/>
            <person name="Boore J.L."/>
            <person name="Grigoriev I.V."/>
            <person name="Lindberg D.R."/>
            <person name="Seaver E.C."/>
            <person name="Weisblat D.A."/>
            <person name="Putnam N.H."/>
            <person name="Rokhsar D.S."/>
        </authorList>
    </citation>
    <scope>NUCLEOTIDE SEQUENCE</scope>
</reference>
<dbReference type="EnsemblMetazoa" id="HelroT168323">
    <property type="protein sequence ID" value="HelroP168323"/>
    <property type="gene ID" value="HelroG168323"/>
</dbReference>
<evidence type="ECO:0000313" key="2">
    <source>
        <dbReference type="EnsemblMetazoa" id="HelroP168323"/>
    </source>
</evidence>
<dbReference type="HOGENOM" id="CLU_1808275_0_0_1"/>
<gene>
    <name evidence="2" type="primary">20202306</name>
    <name evidence="1" type="ORF">HELRODRAFT_168323</name>
</gene>
<proteinExistence type="predicted"/>
<dbReference type="AlphaFoldDB" id="T1F0F6"/>
<reference evidence="3" key="1">
    <citation type="submission" date="2012-12" db="EMBL/GenBank/DDBJ databases">
        <authorList>
            <person name="Hellsten U."/>
            <person name="Grimwood J."/>
            <person name="Chapman J.A."/>
            <person name="Shapiro H."/>
            <person name="Aerts A."/>
            <person name="Otillar R.P."/>
            <person name="Terry A.Y."/>
            <person name="Boore J.L."/>
            <person name="Simakov O."/>
            <person name="Marletaz F."/>
            <person name="Cho S.-J."/>
            <person name="Edsinger-Gonzales E."/>
            <person name="Havlak P."/>
            <person name="Kuo D.-H."/>
            <person name="Larsson T."/>
            <person name="Lv J."/>
            <person name="Arendt D."/>
            <person name="Savage R."/>
            <person name="Osoegawa K."/>
            <person name="de Jong P."/>
            <person name="Lindberg D.R."/>
            <person name="Seaver E.C."/>
            <person name="Weisblat D.A."/>
            <person name="Putnam N.H."/>
            <person name="Grigoriev I.V."/>
            <person name="Rokhsar D.S."/>
        </authorList>
    </citation>
    <scope>NUCLEOTIDE SEQUENCE</scope>
</reference>
<sequence length="143" mass="17006">MKILTFYKELIKTLIKIEERDKMNNNHNMVKSDELTDNQFNLQKAEKNNLIKISGVNFNENMNKTMCENLDHIEDENRRKDILNLINKYKHMFAKAKYDVGKVKSKEAEIKLTRDEYVTARPYKCKCSIVDEEEIKTQEVIRS</sequence>
<dbReference type="CTD" id="20202306"/>
<accession>T1F0F6</accession>
<dbReference type="GeneID" id="20202306"/>
<dbReference type="OrthoDB" id="8022549at2759"/>
<keyword evidence="3" id="KW-1185">Reference proteome</keyword>
<organism evidence="2 3">
    <name type="scientific">Helobdella robusta</name>
    <name type="common">Californian leech</name>
    <dbReference type="NCBI Taxonomy" id="6412"/>
    <lineage>
        <taxon>Eukaryota</taxon>
        <taxon>Metazoa</taxon>
        <taxon>Spiralia</taxon>
        <taxon>Lophotrochozoa</taxon>
        <taxon>Annelida</taxon>
        <taxon>Clitellata</taxon>
        <taxon>Hirudinea</taxon>
        <taxon>Rhynchobdellida</taxon>
        <taxon>Glossiphoniidae</taxon>
        <taxon>Helobdella</taxon>
    </lineage>
</organism>
<dbReference type="KEGG" id="hro:HELRODRAFT_168323"/>
<dbReference type="EMBL" id="KB095959">
    <property type="protein sequence ID" value="ESO09351.1"/>
    <property type="molecule type" value="Genomic_DNA"/>
</dbReference>
<name>T1F0F6_HELRO</name>
<reference evidence="2" key="3">
    <citation type="submission" date="2015-06" db="UniProtKB">
        <authorList>
            <consortium name="EnsemblMetazoa"/>
        </authorList>
    </citation>
    <scope>IDENTIFICATION</scope>
</reference>
<dbReference type="InParanoid" id="T1F0F6"/>
<dbReference type="EMBL" id="AMQM01002948">
    <property type="status" value="NOT_ANNOTATED_CDS"/>
    <property type="molecule type" value="Genomic_DNA"/>
</dbReference>
<dbReference type="RefSeq" id="XP_009012444.1">
    <property type="nucleotide sequence ID" value="XM_009014196.1"/>
</dbReference>
<evidence type="ECO:0000313" key="1">
    <source>
        <dbReference type="EMBL" id="ESO09351.1"/>
    </source>
</evidence>